<accession>I4AM77</accession>
<gene>
    <name evidence="1" type="ordered locus">Fleli_2706</name>
</gene>
<dbReference type="KEGG" id="fli:Fleli_2706"/>
<proteinExistence type="predicted"/>
<keyword evidence="2" id="KW-1185">Reference proteome</keyword>
<reference evidence="2" key="1">
    <citation type="submission" date="2012-06" db="EMBL/GenBank/DDBJ databases">
        <title>The complete genome of Flexibacter litoralis DSM 6794.</title>
        <authorList>
            <person name="Lucas S."/>
            <person name="Copeland A."/>
            <person name="Lapidus A."/>
            <person name="Glavina del Rio T."/>
            <person name="Dalin E."/>
            <person name="Tice H."/>
            <person name="Bruce D."/>
            <person name="Goodwin L."/>
            <person name="Pitluck S."/>
            <person name="Peters L."/>
            <person name="Ovchinnikova G."/>
            <person name="Lu M."/>
            <person name="Kyrpides N."/>
            <person name="Mavromatis K."/>
            <person name="Ivanova N."/>
            <person name="Brettin T."/>
            <person name="Detter J.C."/>
            <person name="Han C."/>
            <person name="Larimer F."/>
            <person name="Land M."/>
            <person name="Hauser L."/>
            <person name="Markowitz V."/>
            <person name="Cheng J.-F."/>
            <person name="Hugenholtz P."/>
            <person name="Woyke T."/>
            <person name="Wu D."/>
            <person name="Spring S."/>
            <person name="Lang E."/>
            <person name="Kopitz M."/>
            <person name="Brambilla E."/>
            <person name="Klenk H.-P."/>
            <person name="Eisen J.A."/>
        </authorList>
    </citation>
    <scope>NUCLEOTIDE SEQUENCE [LARGE SCALE GENOMIC DNA]</scope>
    <source>
        <strain evidence="2">ATCC 23117 / DSM 6794 / NBRC 15988 / NCIMB 1366 / Sio-4</strain>
    </source>
</reference>
<evidence type="ECO:0000313" key="1">
    <source>
        <dbReference type="EMBL" id="AFM05062.1"/>
    </source>
</evidence>
<dbReference type="EMBL" id="CP003345">
    <property type="protein sequence ID" value="AFM05062.1"/>
    <property type="molecule type" value="Genomic_DNA"/>
</dbReference>
<dbReference type="OrthoDB" id="981162at2"/>
<protein>
    <recommendedName>
        <fullName evidence="3">STAS/SEC14 domain-containing protein</fullName>
    </recommendedName>
</protein>
<evidence type="ECO:0008006" key="3">
    <source>
        <dbReference type="Google" id="ProtNLM"/>
    </source>
</evidence>
<dbReference type="RefSeq" id="WP_014798499.1">
    <property type="nucleotide sequence ID" value="NC_018018.1"/>
</dbReference>
<dbReference type="HOGENOM" id="CLU_1852231_0_0_10"/>
<organism evidence="1 2">
    <name type="scientific">Bernardetia litoralis (strain ATCC 23117 / DSM 6794 / NBRC 15988 / NCIMB 1366 / Fx l1 / Sio-4)</name>
    <name type="common">Flexibacter litoralis</name>
    <dbReference type="NCBI Taxonomy" id="880071"/>
    <lineage>
        <taxon>Bacteria</taxon>
        <taxon>Pseudomonadati</taxon>
        <taxon>Bacteroidota</taxon>
        <taxon>Cytophagia</taxon>
        <taxon>Cytophagales</taxon>
        <taxon>Bernardetiaceae</taxon>
        <taxon>Bernardetia</taxon>
    </lineage>
</organism>
<dbReference type="AlphaFoldDB" id="I4AM77"/>
<evidence type="ECO:0000313" key="2">
    <source>
        <dbReference type="Proteomes" id="UP000006054"/>
    </source>
</evidence>
<name>I4AM77_BERLS</name>
<dbReference type="Proteomes" id="UP000006054">
    <property type="component" value="Chromosome"/>
</dbReference>
<sequence>MTEFEVLADTPKYSIKLNPEVPCLMIKWRGDMESESYRQALNDTIVWMKERQISKIINDDRKIKKGLAPKDQKWAMGDWLERALEAGYQSMAIIEERDFFKRFPATQLSAMTRMHFQGLVKIEYFSTVKAAEEWIKVA</sequence>